<dbReference type="InterPro" id="IPR037401">
    <property type="entry name" value="SnoaL-like"/>
</dbReference>
<reference evidence="3" key="1">
    <citation type="journal article" date="2019" name="Int. J. Syst. Evol. Microbiol.">
        <title>The Global Catalogue of Microorganisms (GCM) 10K type strain sequencing project: providing services to taxonomists for standard genome sequencing and annotation.</title>
        <authorList>
            <consortium name="The Broad Institute Genomics Platform"/>
            <consortium name="The Broad Institute Genome Sequencing Center for Infectious Disease"/>
            <person name="Wu L."/>
            <person name="Ma J."/>
        </authorList>
    </citation>
    <scope>NUCLEOTIDE SEQUENCE [LARGE SCALE GENOMIC DNA]</scope>
    <source>
        <strain evidence="3">KCTC 52438</strain>
    </source>
</reference>
<dbReference type="Pfam" id="PF12680">
    <property type="entry name" value="SnoaL_2"/>
    <property type="match status" value="1"/>
</dbReference>
<dbReference type="SUPFAM" id="SSF54427">
    <property type="entry name" value="NTF2-like"/>
    <property type="match status" value="1"/>
</dbReference>
<dbReference type="RefSeq" id="WP_386715355.1">
    <property type="nucleotide sequence ID" value="NZ_JBHRSZ010000002.1"/>
</dbReference>
<sequence length="144" mass="16179">MMEQEKLSPNVQRAIEYFEKIDAGDESYLALFSEDVRFFFPKFGTHQGKQSLIRFGERIGSSLSQIQHDIANFNFIEAGNMLVVEGQESGVMADGTVWPDGKVSQGRFCSVFEFSGGLINRMFIYVDPDFPSTDSARISVLSEN</sequence>
<protein>
    <submittedName>
        <fullName evidence="2">Nuclear transport factor 2 family protein</fullName>
    </submittedName>
</protein>
<comment type="caution">
    <text evidence="2">The sequence shown here is derived from an EMBL/GenBank/DDBJ whole genome shotgun (WGS) entry which is preliminary data.</text>
</comment>
<evidence type="ECO:0000259" key="1">
    <source>
        <dbReference type="Pfam" id="PF12680"/>
    </source>
</evidence>
<name>A0ABV7HAQ9_9GAMM</name>
<dbReference type="Gene3D" id="3.10.450.50">
    <property type="match status" value="1"/>
</dbReference>
<evidence type="ECO:0000313" key="2">
    <source>
        <dbReference type="EMBL" id="MFC3149776.1"/>
    </source>
</evidence>
<proteinExistence type="predicted"/>
<keyword evidence="3" id="KW-1185">Reference proteome</keyword>
<gene>
    <name evidence="2" type="ORF">ACFOEK_01910</name>
</gene>
<accession>A0ABV7HAQ9</accession>
<evidence type="ECO:0000313" key="3">
    <source>
        <dbReference type="Proteomes" id="UP001595476"/>
    </source>
</evidence>
<dbReference type="InterPro" id="IPR032710">
    <property type="entry name" value="NTF2-like_dom_sf"/>
</dbReference>
<dbReference type="Proteomes" id="UP001595476">
    <property type="component" value="Unassembled WGS sequence"/>
</dbReference>
<organism evidence="2 3">
    <name type="scientific">Litoribrevibacter euphylliae</name>
    <dbReference type="NCBI Taxonomy" id="1834034"/>
    <lineage>
        <taxon>Bacteria</taxon>
        <taxon>Pseudomonadati</taxon>
        <taxon>Pseudomonadota</taxon>
        <taxon>Gammaproteobacteria</taxon>
        <taxon>Oceanospirillales</taxon>
        <taxon>Oceanospirillaceae</taxon>
        <taxon>Litoribrevibacter</taxon>
    </lineage>
</organism>
<feature type="domain" description="SnoaL-like" evidence="1">
    <location>
        <begin position="16"/>
        <end position="121"/>
    </location>
</feature>
<dbReference type="EMBL" id="JBHRSZ010000002">
    <property type="protein sequence ID" value="MFC3149776.1"/>
    <property type="molecule type" value="Genomic_DNA"/>
</dbReference>